<accession>A0A927F039</accession>
<proteinExistence type="predicted"/>
<evidence type="ECO:0000313" key="1">
    <source>
        <dbReference type="EMBL" id="MBD3931912.1"/>
    </source>
</evidence>
<protein>
    <submittedName>
        <fullName evidence="1">Uncharacterized protein</fullName>
    </submittedName>
</protein>
<dbReference type="EMBL" id="JACXYU010000004">
    <property type="protein sequence ID" value="MBD3931912.1"/>
    <property type="molecule type" value="Genomic_DNA"/>
</dbReference>
<dbReference type="AlphaFoldDB" id="A0A927F039"/>
<dbReference type="Proteomes" id="UP000632289">
    <property type="component" value="Unassembled WGS sequence"/>
</dbReference>
<organism evidence="1 2">
    <name type="scientific">Streptomyces chumphonensis</name>
    <dbReference type="NCBI Taxonomy" id="1214925"/>
    <lineage>
        <taxon>Bacteria</taxon>
        <taxon>Bacillati</taxon>
        <taxon>Actinomycetota</taxon>
        <taxon>Actinomycetes</taxon>
        <taxon>Kitasatosporales</taxon>
        <taxon>Streptomycetaceae</taxon>
        <taxon>Streptomyces</taxon>
    </lineage>
</organism>
<dbReference type="RefSeq" id="WP_191209226.1">
    <property type="nucleotide sequence ID" value="NZ_BAABKL010000036.1"/>
</dbReference>
<reference evidence="1" key="1">
    <citation type="submission" date="2020-09" db="EMBL/GenBank/DDBJ databases">
        <title>Secondary metabolite and genome analysis of marine Streptomyces chumphonensis KK1-2T.</title>
        <authorList>
            <person name="Phongsopitanun W."/>
            <person name="Kanchanasin P."/>
            <person name="Pittayakhajonwut P."/>
            <person name="Suwanborirux K."/>
            <person name="Tanasupawat S."/>
        </authorList>
    </citation>
    <scope>NUCLEOTIDE SEQUENCE</scope>
    <source>
        <strain evidence="1">KK1-2</strain>
    </source>
</reference>
<sequence>MTAPAAERYLTPECLTAQELAAESDPHEPTIAEMHRWCHGTWEVRVGHELAAAGRCDCTCHREVGR</sequence>
<gene>
    <name evidence="1" type="ORF">IF129_10130</name>
</gene>
<keyword evidence="2" id="KW-1185">Reference proteome</keyword>
<name>A0A927F039_9ACTN</name>
<comment type="caution">
    <text evidence="1">The sequence shown here is derived from an EMBL/GenBank/DDBJ whole genome shotgun (WGS) entry which is preliminary data.</text>
</comment>
<evidence type="ECO:0000313" key="2">
    <source>
        <dbReference type="Proteomes" id="UP000632289"/>
    </source>
</evidence>